<keyword evidence="4" id="KW-0546">Nucleotide metabolism</keyword>
<comment type="catalytic activity">
    <reaction evidence="4">
        <text>N(7)-methyl-GTP + H2O = N(7)-methyl-GMP + diphosphate + H(+)</text>
        <dbReference type="Rhea" id="RHEA:58744"/>
        <dbReference type="ChEBI" id="CHEBI:15377"/>
        <dbReference type="ChEBI" id="CHEBI:15378"/>
        <dbReference type="ChEBI" id="CHEBI:33019"/>
        <dbReference type="ChEBI" id="CHEBI:58285"/>
        <dbReference type="ChEBI" id="CHEBI:87133"/>
    </reaction>
</comment>
<evidence type="ECO:0000313" key="5">
    <source>
        <dbReference type="EMBL" id="MBU2691736.1"/>
    </source>
</evidence>
<comment type="function">
    <text evidence="4">Nucleoside triphosphate pyrophosphatase that hydrolyzes 7-methyl-GTP (m(7)GTP). May have a dual role in cell division arrest and in preventing the incorporation of modified nucleotides into cellular nucleic acids.</text>
</comment>
<evidence type="ECO:0000256" key="2">
    <source>
        <dbReference type="ARBA" id="ARBA00022490"/>
    </source>
</evidence>
<comment type="subcellular location">
    <subcellularLocation>
        <location evidence="1 4">Cytoplasm</location>
    </subcellularLocation>
</comment>
<name>A0A948W7K6_UNCEI</name>
<reference evidence="5" key="1">
    <citation type="submission" date="2021-05" db="EMBL/GenBank/DDBJ databases">
        <title>Energy efficiency and biological interactions define the core microbiome of deep oligotrophic groundwater.</title>
        <authorList>
            <person name="Mehrshad M."/>
            <person name="Lopez-Fernandez M."/>
            <person name="Bell E."/>
            <person name="Bernier-Latmani R."/>
            <person name="Bertilsson S."/>
            <person name="Dopson M."/>
        </authorList>
    </citation>
    <scope>NUCLEOTIDE SEQUENCE</scope>
    <source>
        <strain evidence="5">Modern_marine.mb.64</strain>
    </source>
</reference>
<evidence type="ECO:0000256" key="3">
    <source>
        <dbReference type="ARBA" id="ARBA00022801"/>
    </source>
</evidence>
<comment type="caution">
    <text evidence="4">Lacks conserved residue(s) required for the propagation of feature annotation.</text>
</comment>
<feature type="site" description="Important for substrate specificity" evidence="4">
    <location>
        <position position="158"/>
    </location>
</feature>
<dbReference type="PANTHER" id="PTHR43213:SF10">
    <property type="entry name" value="7-METHYL-GTP PYROPHOSPHATASE"/>
    <property type="match status" value="1"/>
</dbReference>
<dbReference type="NCBIfam" id="TIGR00172">
    <property type="entry name" value="maf"/>
    <property type="match status" value="1"/>
</dbReference>
<dbReference type="PIRSF" id="PIRSF006305">
    <property type="entry name" value="Maf"/>
    <property type="match status" value="1"/>
</dbReference>
<organism evidence="5 6">
    <name type="scientific">Eiseniibacteriota bacterium</name>
    <dbReference type="NCBI Taxonomy" id="2212470"/>
    <lineage>
        <taxon>Bacteria</taxon>
        <taxon>Candidatus Eiseniibacteriota</taxon>
    </lineage>
</organism>
<keyword evidence="3 4" id="KW-0378">Hydrolase</keyword>
<dbReference type="SUPFAM" id="SSF52972">
    <property type="entry name" value="ITPase-like"/>
    <property type="match status" value="1"/>
</dbReference>
<comment type="caution">
    <text evidence="5">The sequence shown here is derived from an EMBL/GenBank/DDBJ whole genome shotgun (WGS) entry which is preliminary data.</text>
</comment>
<dbReference type="Pfam" id="PF02545">
    <property type="entry name" value="Maf"/>
    <property type="match status" value="1"/>
</dbReference>
<comment type="similarity">
    <text evidence="4">Belongs to the Maf family. YceF subfamily.</text>
</comment>
<evidence type="ECO:0000256" key="1">
    <source>
        <dbReference type="ARBA" id="ARBA00004496"/>
    </source>
</evidence>
<dbReference type="AlphaFoldDB" id="A0A948W7K6"/>
<dbReference type="GO" id="GO:0047429">
    <property type="term" value="F:nucleoside triphosphate diphosphatase activity"/>
    <property type="evidence" value="ECO:0007669"/>
    <property type="project" value="InterPro"/>
</dbReference>
<dbReference type="Gene3D" id="3.90.950.10">
    <property type="match status" value="1"/>
</dbReference>
<evidence type="ECO:0000313" key="6">
    <source>
        <dbReference type="Proteomes" id="UP000777784"/>
    </source>
</evidence>
<dbReference type="InterPro" id="IPR029001">
    <property type="entry name" value="ITPase-like_fam"/>
</dbReference>
<keyword evidence="2 4" id="KW-0963">Cytoplasm</keyword>
<feature type="active site" description="Proton acceptor" evidence="4">
    <location>
        <position position="73"/>
    </location>
</feature>
<dbReference type="InterPro" id="IPR003697">
    <property type="entry name" value="Maf-like"/>
</dbReference>
<dbReference type="EMBL" id="JAHJDP010000074">
    <property type="protein sequence ID" value="MBU2691736.1"/>
    <property type="molecule type" value="Genomic_DNA"/>
</dbReference>
<feature type="site" description="Important for substrate specificity" evidence="4">
    <location>
        <position position="15"/>
    </location>
</feature>
<evidence type="ECO:0000256" key="4">
    <source>
        <dbReference type="HAMAP-Rule" id="MF_00528"/>
    </source>
</evidence>
<proteinExistence type="inferred from homology"/>
<dbReference type="EC" id="3.6.1.-" evidence="4"/>
<dbReference type="GO" id="GO:0005737">
    <property type="term" value="C:cytoplasm"/>
    <property type="evidence" value="ECO:0007669"/>
    <property type="project" value="UniProtKB-SubCell"/>
</dbReference>
<accession>A0A948W7K6</accession>
<dbReference type="Proteomes" id="UP000777784">
    <property type="component" value="Unassembled WGS sequence"/>
</dbReference>
<dbReference type="GO" id="GO:0009117">
    <property type="term" value="P:nucleotide metabolic process"/>
    <property type="evidence" value="ECO:0007669"/>
    <property type="project" value="UniProtKB-KW"/>
</dbReference>
<dbReference type="PANTHER" id="PTHR43213">
    <property type="entry name" value="BIFUNCTIONAL DTTP/UTP PYROPHOSPHATASE/METHYLTRANSFERASE PROTEIN-RELATED"/>
    <property type="match status" value="1"/>
</dbReference>
<comment type="cofactor">
    <cofactor evidence="4">
        <name>a divalent metal cation</name>
        <dbReference type="ChEBI" id="CHEBI:60240"/>
    </cofactor>
</comment>
<dbReference type="HAMAP" id="MF_00528">
    <property type="entry name" value="Maf"/>
    <property type="match status" value="1"/>
</dbReference>
<feature type="site" description="Important for substrate specificity" evidence="4">
    <location>
        <position position="74"/>
    </location>
</feature>
<gene>
    <name evidence="5" type="primary">maf</name>
    <name evidence="5" type="ORF">KJ970_12490</name>
</gene>
<protein>
    <recommendedName>
        <fullName evidence="4">7-methyl-GTP pyrophosphatase</fullName>
        <shortName evidence="4">m(7)GTP pyrophosphatase</shortName>
        <ecNumber evidence="4">3.6.1.-</ecNumber>
    </recommendedName>
</protein>
<sequence length="202" mass="22853">MPDTRQLVLASSSLYRRRLLKRLEIPFRWAAPKFEERAPRAHEKPSAYTIEMSLGKAQSLIRRYPDALILGSDQVAVCADEILRKPRTVKRAVDQLLKLSGREHRLVGAVVLIDARSGRKWSSAVTSRLRIRPLTRRQARNYIERERPLDCAGSYKTEGLGITIFDSMRGDDPTALEGMSLISVCRFLREAGVDLLGKNHDG</sequence>